<gene>
    <name evidence="1" type="ORF">COU89_00130</name>
</gene>
<proteinExistence type="predicted"/>
<accession>A0A2M8KVS9</accession>
<evidence type="ECO:0000313" key="2">
    <source>
        <dbReference type="Proteomes" id="UP000231569"/>
    </source>
</evidence>
<dbReference type="AlphaFoldDB" id="A0A2M8KVS9"/>
<sequence length="219" mass="24550">MEIGSQEIARVTGKPSTVRIEMKQTIPTQSSESVNSYTKIKVVRNEKEREAGLFVHKQFMDHESMASFLNNNTILKESGFPVPPTVREIVGKNELLITDLTEGGKHIVFSVNEIQDNAVDIPFRISNLSQVEDEILRLGKKADEKGFVILEDAYFIVVDKQTKLARVVLGDLGPQGFYSSVEDFYKTFPLLTGATSQSVERAKILIDTDLRFLHESKAS</sequence>
<protein>
    <submittedName>
        <fullName evidence="1">Uncharacterized protein</fullName>
    </submittedName>
</protein>
<dbReference type="EMBL" id="PFEE01000002">
    <property type="protein sequence ID" value="PJE64028.1"/>
    <property type="molecule type" value="Genomic_DNA"/>
</dbReference>
<name>A0A2M8KVS9_9BACT</name>
<evidence type="ECO:0000313" key="1">
    <source>
        <dbReference type="EMBL" id="PJE64028.1"/>
    </source>
</evidence>
<reference evidence="2" key="1">
    <citation type="submission" date="2017-09" db="EMBL/GenBank/DDBJ databases">
        <title>Depth-based differentiation of microbial function through sediment-hosted aquifers and enrichment of novel symbionts in the deep terrestrial subsurface.</title>
        <authorList>
            <person name="Probst A.J."/>
            <person name="Ladd B."/>
            <person name="Jarett J.K."/>
            <person name="Geller-Mcgrath D.E."/>
            <person name="Sieber C.M.K."/>
            <person name="Emerson J.B."/>
            <person name="Anantharaman K."/>
            <person name="Thomas B.C."/>
            <person name="Malmstrom R."/>
            <person name="Stieglmeier M."/>
            <person name="Klingl A."/>
            <person name="Woyke T."/>
            <person name="Ryan C.M."/>
            <person name="Banfield J.F."/>
        </authorList>
    </citation>
    <scope>NUCLEOTIDE SEQUENCE [LARGE SCALE GENOMIC DNA]</scope>
</reference>
<dbReference type="Proteomes" id="UP000231569">
    <property type="component" value="Unassembled WGS sequence"/>
</dbReference>
<comment type="caution">
    <text evidence="1">The sequence shown here is derived from an EMBL/GenBank/DDBJ whole genome shotgun (WGS) entry which is preliminary data.</text>
</comment>
<organism evidence="1 2">
    <name type="scientific">Candidatus Roizmanbacteria bacterium CG10_big_fil_rev_8_21_14_0_10_45_7</name>
    <dbReference type="NCBI Taxonomy" id="1974854"/>
    <lineage>
        <taxon>Bacteria</taxon>
        <taxon>Candidatus Roizmaniibacteriota</taxon>
    </lineage>
</organism>